<feature type="domain" description="Ribosomal RNA small subunit methyltransferase E methyltransferase" evidence="11">
    <location>
        <begin position="74"/>
        <end position="231"/>
    </location>
</feature>
<dbReference type="SUPFAM" id="SSF75217">
    <property type="entry name" value="alpha/beta knot"/>
    <property type="match status" value="1"/>
</dbReference>
<evidence type="ECO:0000256" key="4">
    <source>
        <dbReference type="ARBA" id="ARBA00022552"/>
    </source>
</evidence>
<name>A0A7T4UNU3_9GAMM</name>
<keyword evidence="7 10" id="KW-0949">S-adenosyl-L-methionine</keyword>
<evidence type="ECO:0000256" key="2">
    <source>
        <dbReference type="ARBA" id="ARBA00005528"/>
    </source>
</evidence>
<dbReference type="Gene3D" id="3.40.1280.10">
    <property type="match status" value="1"/>
</dbReference>
<evidence type="ECO:0000256" key="8">
    <source>
        <dbReference type="ARBA" id="ARBA00025699"/>
    </source>
</evidence>
<dbReference type="Pfam" id="PF04452">
    <property type="entry name" value="Methyltrans_RNA"/>
    <property type="match status" value="1"/>
</dbReference>
<keyword evidence="13" id="KW-1185">Reference proteome</keyword>
<dbReference type="KEGG" id="snan:I6N98_11310"/>
<dbReference type="GO" id="GO:0070475">
    <property type="term" value="P:rRNA base methylation"/>
    <property type="evidence" value="ECO:0007669"/>
    <property type="project" value="TreeGrafter"/>
</dbReference>
<evidence type="ECO:0000313" key="13">
    <source>
        <dbReference type="Proteomes" id="UP000596063"/>
    </source>
</evidence>
<accession>A0A7T4UNU3</accession>
<keyword evidence="5 10" id="KW-0489">Methyltransferase</keyword>
<dbReference type="InterPro" id="IPR006700">
    <property type="entry name" value="RsmE"/>
</dbReference>
<dbReference type="PIRSF" id="PIRSF015601">
    <property type="entry name" value="MTase_slr0722"/>
    <property type="match status" value="1"/>
</dbReference>
<proteinExistence type="inferred from homology"/>
<evidence type="ECO:0000256" key="5">
    <source>
        <dbReference type="ARBA" id="ARBA00022603"/>
    </source>
</evidence>
<dbReference type="Proteomes" id="UP000596063">
    <property type="component" value="Chromosome"/>
</dbReference>
<dbReference type="GO" id="GO:0070042">
    <property type="term" value="F:rRNA (uridine-N3-)-methyltransferase activity"/>
    <property type="evidence" value="ECO:0007669"/>
    <property type="project" value="TreeGrafter"/>
</dbReference>
<dbReference type="NCBIfam" id="TIGR00046">
    <property type="entry name" value="RsmE family RNA methyltransferase"/>
    <property type="match status" value="1"/>
</dbReference>
<sequence length="234" mass="25803">MNRVLFNAQDFVTSDRVRLCDYRADHIRRILRAAPGDCLKVGLINDRCGSGEVLEINQSSVTLRVTLDQAPPPKRPVTLLLALPRPKMARRIVHAATELGVKKIILLNSYRVEKSFWQSPLVDDTHLFSAMVEGLAQCGDTILPTLQRARLFKPFVEDELPTLLSQRTGLVAHPYASSAFTKPSGETVLAIGPEGGFIPYEVEKLLEAGMQGFTLGPRILKVETAVPAILGQFC</sequence>
<dbReference type="AlphaFoldDB" id="A0A7T4UNU3"/>
<keyword evidence="6 10" id="KW-0808">Transferase</keyword>
<dbReference type="EC" id="2.1.1.193" evidence="10"/>
<comment type="similarity">
    <text evidence="2 10">Belongs to the RNA methyltransferase RsmE family.</text>
</comment>
<dbReference type="InterPro" id="IPR029026">
    <property type="entry name" value="tRNA_m1G_MTases_N"/>
</dbReference>
<dbReference type="InterPro" id="IPR029028">
    <property type="entry name" value="Alpha/beta_knot_MTases"/>
</dbReference>
<dbReference type="PANTHER" id="PTHR30027">
    <property type="entry name" value="RIBOSOMAL RNA SMALL SUBUNIT METHYLTRANSFERASE E"/>
    <property type="match status" value="1"/>
</dbReference>
<comment type="subcellular location">
    <subcellularLocation>
        <location evidence="1 10">Cytoplasm</location>
    </subcellularLocation>
</comment>
<evidence type="ECO:0000256" key="3">
    <source>
        <dbReference type="ARBA" id="ARBA00022490"/>
    </source>
</evidence>
<evidence type="ECO:0000256" key="1">
    <source>
        <dbReference type="ARBA" id="ARBA00004496"/>
    </source>
</evidence>
<dbReference type="PANTHER" id="PTHR30027:SF3">
    <property type="entry name" value="16S RRNA (URACIL(1498)-N(3))-METHYLTRANSFERASE"/>
    <property type="match status" value="1"/>
</dbReference>
<gene>
    <name evidence="12" type="ORF">I6N98_11310</name>
</gene>
<comment type="function">
    <text evidence="8 10">Specifically methylates the N3 position of the uracil ring of uridine 1498 (m3U1498) in 16S rRNA. Acts on the fully assembled 30S ribosomal subunit.</text>
</comment>
<keyword evidence="4 10" id="KW-0698">rRNA processing</keyword>
<dbReference type="NCBIfam" id="NF008700">
    <property type="entry name" value="PRK11713.5-4"/>
    <property type="match status" value="1"/>
</dbReference>
<dbReference type="RefSeq" id="WP_198568470.1">
    <property type="nucleotide sequence ID" value="NZ_CP066167.1"/>
</dbReference>
<evidence type="ECO:0000256" key="7">
    <source>
        <dbReference type="ARBA" id="ARBA00022691"/>
    </source>
</evidence>
<evidence type="ECO:0000313" key="12">
    <source>
        <dbReference type="EMBL" id="QQD16968.1"/>
    </source>
</evidence>
<evidence type="ECO:0000256" key="9">
    <source>
        <dbReference type="ARBA" id="ARBA00047944"/>
    </source>
</evidence>
<evidence type="ECO:0000259" key="11">
    <source>
        <dbReference type="Pfam" id="PF04452"/>
    </source>
</evidence>
<organism evidence="12 13">
    <name type="scientific">Spongiibacter nanhainus</name>
    <dbReference type="NCBI Taxonomy" id="2794344"/>
    <lineage>
        <taxon>Bacteria</taxon>
        <taxon>Pseudomonadati</taxon>
        <taxon>Pseudomonadota</taxon>
        <taxon>Gammaproteobacteria</taxon>
        <taxon>Cellvibrionales</taxon>
        <taxon>Spongiibacteraceae</taxon>
        <taxon>Spongiibacter</taxon>
    </lineage>
</organism>
<dbReference type="GO" id="GO:0005737">
    <property type="term" value="C:cytoplasm"/>
    <property type="evidence" value="ECO:0007669"/>
    <property type="project" value="UniProtKB-SubCell"/>
</dbReference>
<keyword evidence="3 10" id="KW-0963">Cytoplasm</keyword>
<comment type="catalytic activity">
    <reaction evidence="9 10">
        <text>uridine(1498) in 16S rRNA + S-adenosyl-L-methionine = N(3)-methyluridine(1498) in 16S rRNA + S-adenosyl-L-homocysteine + H(+)</text>
        <dbReference type="Rhea" id="RHEA:42920"/>
        <dbReference type="Rhea" id="RHEA-COMP:10283"/>
        <dbReference type="Rhea" id="RHEA-COMP:10284"/>
        <dbReference type="ChEBI" id="CHEBI:15378"/>
        <dbReference type="ChEBI" id="CHEBI:57856"/>
        <dbReference type="ChEBI" id="CHEBI:59789"/>
        <dbReference type="ChEBI" id="CHEBI:65315"/>
        <dbReference type="ChEBI" id="CHEBI:74502"/>
        <dbReference type="EC" id="2.1.1.193"/>
    </reaction>
</comment>
<dbReference type="CDD" id="cd18084">
    <property type="entry name" value="RsmE-like"/>
    <property type="match status" value="1"/>
</dbReference>
<protein>
    <recommendedName>
        <fullName evidence="10">Ribosomal RNA small subunit methyltransferase E</fullName>
        <ecNumber evidence="10">2.1.1.193</ecNumber>
    </recommendedName>
</protein>
<dbReference type="InterPro" id="IPR046886">
    <property type="entry name" value="RsmE_MTase_dom"/>
</dbReference>
<dbReference type="EMBL" id="CP066167">
    <property type="protein sequence ID" value="QQD16968.1"/>
    <property type="molecule type" value="Genomic_DNA"/>
</dbReference>
<evidence type="ECO:0000256" key="6">
    <source>
        <dbReference type="ARBA" id="ARBA00022679"/>
    </source>
</evidence>
<evidence type="ECO:0000256" key="10">
    <source>
        <dbReference type="PIRNR" id="PIRNR015601"/>
    </source>
</evidence>
<reference evidence="12 13" key="1">
    <citation type="submission" date="2020-12" db="EMBL/GenBank/DDBJ databases">
        <authorList>
            <person name="Shan Y."/>
        </authorList>
    </citation>
    <scope>NUCLEOTIDE SEQUENCE [LARGE SCALE GENOMIC DNA]</scope>
    <source>
        <strain evidence="13">csc3.9</strain>
    </source>
</reference>